<dbReference type="EMBL" id="QRDV01000001">
    <property type="protein sequence ID" value="RED46864.1"/>
    <property type="molecule type" value="Genomic_DNA"/>
</dbReference>
<dbReference type="OrthoDB" id="7821105at2"/>
<comment type="caution">
    <text evidence="3">The sequence shown here is derived from an EMBL/GenBank/DDBJ whole genome shotgun (WGS) entry which is preliminary data.</text>
</comment>
<dbReference type="Pfam" id="PF04434">
    <property type="entry name" value="SWIM"/>
    <property type="match status" value="1"/>
</dbReference>
<sequence length="448" mass="50523">MASETLSYKYNSQSSITSSKGKENLLLSKFNEVEKGNSPCFFWGKLNNPYELSRCLITLSNTVQSSFNLSPFQLALLKDPIVTAGNNQIRFEGFSHCAGVYARVDVLENGQDGEFIENGTTNVDFNTPLISELGKIKKNDDLILSVGEKEVGFHKEGDSFIERKVPLPSKWIKGLTTVQHYFSESDYAQTLNRIQALQLFKTIPSGKVKTDYFLIKRGNKYLFSPLKSNTAVCIGGIHRLKLLQPLIPLINEMKIYPQKDMQSVTFILCFNDLNFVFSISRDFWRGFSGEGAALESLIEDLPENLIKAFDNYSYTNQTFNPTLMSLEEGIDVSKIDKLATKLSAMGLLGFDLENNGFFYRRLPFKLDRIMALNPRLKGAEKLLLENKVVITLKNDNDIEAKVEGSGVQHYVIIKGDTQKCTCTWFSKNQGERGDCKHILAVKKKAKDN</sequence>
<keyword evidence="1" id="KW-0863">Zinc-finger</keyword>
<dbReference type="RefSeq" id="WP_115815962.1">
    <property type="nucleotide sequence ID" value="NZ_QRDV01000001.1"/>
</dbReference>
<name>A0A3D9HBM3_9FLAO</name>
<keyword evidence="1" id="KW-0479">Metal-binding</keyword>
<gene>
    <name evidence="3" type="ORF">DFQ10_101640</name>
</gene>
<evidence type="ECO:0000313" key="3">
    <source>
        <dbReference type="EMBL" id="RED46864.1"/>
    </source>
</evidence>
<dbReference type="InterPro" id="IPR007527">
    <property type="entry name" value="Znf_SWIM"/>
</dbReference>
<accession>A0A3D9HBM3</accession>
<evidence type="ECO:0000313" key="4">
    <source>
        <dbReference type="Proteomes" id="UP000256980"/>
    </source>
</evidence>
<dbReference type="Proteomes" id="UP000256980">
    <property type="component" value="Unassembled WGS sequence"/>
</dbReference>
<dbReference type="GO" id="GO:0008270">
    <property type="term" value="F:zinc ion binding"/>
    <property type="evidence" value="ECO:0007669"/>
    <property type="project" value="UniProtKB-KW"/>
</dbReference>
<proteinExistence type="predicted"/>
<reference evidence="3 4" key="1">
    <citation type="submission" date="2018-07" db="EMBL/GenBank/DDBJ databases">
        <title>Genomic Encyclopedia of Type Strains, Phase III (KMG-III): the genomes of soil and plant-associated and newly described type strains.</title>
        <authorList>
            <person name="Whitman W."/>
        </authorList>
    </citation>
    <scope>NUCLEOTIDE SEQUENCE [LARGE SCALE GENOMIC DNA]</scope>
    <source>
        <strain evidence="3 4">CECT 7946</strain>
    </source>
</reference>
<evidence type="ECO:0000256" key="1">
    <source>
        <dbReference type="PROSITE-ProRule" id="PRU00325"/>
    </source>
</evidence>
<feature type="domain" description="SWIM-type" evidence="2">
    <location>
        <begin position="409"/>
        <end position="446"/>
    </location>
</feature>
<dbReference type="AlphaFoldDB" id="A0A3D9HBM3"/>
<protein>
    <submittedName>
        <fullName evidence="3">SWIM zinc finger protein</fullName>
    </submittedName>
</protein>
<keyword evidence="1" id="KW-0862">Zinc</keyword>
<organism evidence="3 4">
    <name type="scientific">Winogradskyella eximia</name>
    <dbReference type="NCBI Taxonomy" id="262006"/>
    <lineage>
        <taxon>Bacteria</taxon>
        <taxon>Pseudomonadati</taxon>
        <taxon>Bacteroidota</taxon>
        <taxon>Flavobacteriia</taxon>
        <taxon>Flavobacteriales</taxon>
        <taxon>Flavobacteriaceae</taxon>
        <taxon>Winogradskyella</taxon>
    </lineage>
</organism>
<evidence type="ECO:0000259" key="2">
    <source>
        <dbReference type="PROSITE" id="PS50966"/>
    </source>
</evidence>
<dbReference type="PROSITE" id="PS50966">
    <property type="entry name" value="ZF_SWIM"/>
    <property type="match status" value="1"/>
</dbReference>
<keyword evidence="4" id="KW-1185">Reference proteome</keyword>